<dbReference type="OrthoDB" id="156233at2157"/>
<evidence type="ECO:0000256" key="2">
    <source>
        <dbReference type="ARBA" id="ARBA00023163"/>
    </source>
</evidence>
<reference evidence="4 5" key="1">
    <citation type="journal article" date="2014" name="PLoS Genet.">
        <title>Phylogenetically driven sequencing of extremely halophilic archaea reveals strategies for static and dynamic osmo-response.</title>
        <authorList>
            <person name="Becker E.A."/>
            <person name="Seitzer P.M."/>
            <person name="Tritt A."/>
            <person name="Larsen D."/>
            <person name="Krusor M."/>
            <person name="Yao A.I."/>
            <person name="Wu D."/>
            <person name="Madern D."/>
            <person name="Eisen J.A."/>
            <person name="Darling A.E."/>
            <person name="Facciotti M.T."/>
        </authorList>
    </citation>
    <scope>NUCLEOTIDE SEQUENCE [LARGE SCALE GENOMIC DNA]</scope>
    <source>
        <strain evidence="4 5">DSM 5350</strain>
    </source>
</reference>
<dbReference type="AlphaFoldDB" id="M0MJZ6"/>
<gene>
    <name evidence="4" type="ORF">C449_08984</name>
</gene>
<dbReference type="InterPro" id="IPR036388">
    <property type="entry name" value="WH-like_DNA-bd_sf"/>
</dbReference>
<sequence length="217" mass="24393">MTTIAGLAIPSDEFSLGEVLSHPSARIELTQFVPIGNHLLPYFWVGAGYDAAAFERQVRSDPHVASLTDLDGSVTKTLYHIEWTDDAELDGLLGVFRDNDILVEEAEGTATEWRFQIRAHNTGVLEAFQRECLDRDIPIEITQVYHNPTETEIDSYGLTPKQYEALALAFEQGYFTVPRESSLTELAEEVGISRQAYSRRLQRGLRGILAETFQLDE</sequence>
<dbReference type="PATRIC" id="fig|1227455.4.peg.1843"/>
<evidence type="ECO:0000259" key="3">
    <source>
        <dbReference type="Pfam" id="PF04967"/>
    </source>
</evidence>
<comment type="caution">
    <text evidence="4">The sequence shown here is derived from an EMBL/GenBank/DDBJ whole genome shotgun (WGS) entry which is preliminary data.</text>
</comment>
<dbReference type="InParanoid" id="M0MJZ6"/>
<keyword evidence="1" id="KW-0805">Transcription regulation</keyword>
<protein>
    <submittedName>
        <fullName evidence="4">Bacterio-opsin activator HTH domain-containing protein</fullName>
    </submittedName>
</protein>
<feature type="domain" description="HTH bat-type" evidence="3">
    <location>
        <begin position="158"/>
        <end position="206"/>
    </location>
</feature>
<evidence type="ECO:0000313" key="5">
    <source>
        <dbReference type="Proteomes" id="UP000011669"/>
    </source>
</evidence>
<keyword evidence="5" id="KW-1185">Reference proteome</keyword>
<dbReference type="Gene3D" id="1.10.10.10">
    <property type="entry name" value="Winged helix-like DNA-binding domain superfamily/Winged helix DNA-binding domain"/>
    <property type="match status" value="1"/>
</dbReference>
<name>M0MJZ6_9EURY</name>
<dbReference type="RefSeq" id="WP_006077650.1">
    <property type="nucleotide sequence ID" value="NZ_AOMD01000021.1"/>
</dbReference>
<dbReference type="EMBL" id="AOMD01000021">
    <property type="protein sequence ID" value="EMA44780.1"/>
    <property type="molecule type" value="Genomic_DNA"/>
</dbReference>
<dbReference type="Pfam" id="PF04967">
    <property type="entry name" value="HTH_10"/>
    <property type="match status" value="1"/>
</dbReference>
<organism evidence="4 5">
    <name type="scientific">Halococcus saccharolyticus DSM 5350</name>
    <dbReference type="NCBI Taxonomy" id="1227455"/>
    <lineage>
        <taxon>Archaea</taxon>
        <taxon>Methanobacteriati</taxon>
        <taxon>Methanobacteriota</taxon>
        <taxon>Stenosarchaea group</taxon>
        <taxon>Halobacteria</taxon>
        <taxon>Halobacteriales</taxon>
        <taxon>Halococcaceae</taxon>
        <taxon>Halococcus</taxon>
    </lineage>
</organism>
<accession>M0MJZ6</accession>
<proteinExistence type="predicted"/>
<evidence type="ECO:0000313" key="4">
    <source>
        <dbReference type="EMBL" id="EMA44780.1"/>
    </source>
</evidence>
<dbReference type="PANTHER" id="PTHR34236:SF1">
    <property type="entry name" value="DIMETHYL SULFOXIDE REDUCTASE TRANSCRIPTIONAL ACTIVATOR"/>
    <property type="match status" value="1"/>
</dbReference>
<dbReference type="Proteomes" id="UP000011669">
    <property type="component" value="Unassembled WGS sequence"/>
</dbReference>
<dbReference type="PANTHER" id="PTHR34236">
    <property type="entry name" value="DIMETHYL SULFOXIDE REDUCTASE TRANSCRIPTIONAL ACTIVATOR"/>
    <property type="match status" value="1"/>
</dbReference>
<evidence type="ECO:0000256" key="1">
    <source>
        <dbReference type="ARBA" id="ARBA00023015"/>
    </source>
</evidence>
<dbReference type="InterPro" id="IPR007050">
    <property type="entry name" value="HTH_bacterioopsin"/>
</dbReference>
<keyword evidence="2" id="KW-0804">Transcription</keyword>